<keyword evidence="8" id="KW-1185">Reference proteome</keyword>
<dbReference type="PANTHER" id="PTHR43820">
    <property type="entry name" value="HIGH-AFFINITY BRANCHED-CHAIN AMINO ACID TRANSPORT ATP-BINDING PROTEIN LIVF"/>
    <property type="match status" value="1"/>
</dbReference>
<dbReference type="CDD" id="cd03224">
    <property type="entry name" value="ABC_TM1139_LivF_branched"/>
    <property type="match status" value="1"/>
</dbReference>
<keyword evidence="5" id="KW-0029">Amino-acid transport</keyword>
<comment type="similarity">
    <text evidence="1">Belongs to the ABC transporter superfamily.</text>
</comment>
<keyword evidence="2" id="KW-0813">Transport</keyword>
<dbReference type="SMART" id="SM00382">
    <property type="entry name" value="AAA"/>
    <property type="match status" value="1"/>
</dbReference>
<feature type="domain" description="ABC transporter" evidence="6">
    <location>
        <begin position="5"/>
        <end position="237"/>
    </location>
</feature>
<evidence type="ECO:0000259" key="6">
    <source>
        <dbReference type="PROSITE" id="PS50893"/>
    </source>
</evidence>
<dbReference type="Pfam" id="PF00005">
    <property type="entry name" value="ABC_tran"/>
    <property type="match status" value="1"/>
</dbReference>
<dbReference type="RefSeq" id="WP_307018899.1">
    <property type="nucleotide sequence ID" value="NZ_JAUSUI010000002.1"/>
</dbReference>
<dbReference type="SUPFAM" id="SSF52540">
    <property type="entry name" value="P-loop containing nucleoside triphosphate hydrolases"/>
    <property type="match status" value="1"/>
</dbReference>
<evidence type="ECO:0000313" key="7">
    <source>
        <dbReference type="EMBL" id="MDQ0302176.1"/>
    </source>
</evidence>
<dbReference type="EMBL" id="JAUSUI010000002">
    <property type="protein sequence ID" value="MDQ0302176.1"/>
    <property type="molecule type" value="Genomic_DNA"/>
</dbReference>
<dbReference type="InterPro" id="IPR027417">
    <property type="entry name" value="P-loop_NTPase"/>
</dbReference>
<keyword evidence="3" id="KW-0547">Nucleotide-binding</keyword>
<gene>
    <name evidence="7" type="ORF">J2S75_001199</name>
</gene>
<proteinExistence type="inferred from homology"/>
<dbReference type="Gene3D" id="3.40.50.300">
    <property type="entry name" value="P-loop containing nucleotide triphosphate hydrolases"/>
    <property type="match status" value="1"/>
</dbReference>
<name>A0ABU0B8P2_9HYPH</name>
<reference evidence="7 8" key="1">
    <citation type="submission" date="2023-07" db="EMBL/GenBank/DDBJ databases">
        <title>Genomic Encyclopedia of Type Strains, Phase IV (KMG-IV): sequencing the most valuable type-strain genomes for metagenomic binning, comparative biology and taxonomic classification.</title>
        <authorList>
            <person name="Goeker M."/>
        </authorList>
    </citation>
    <scope>NUCLEOTIDE SEQUENCE [LARGE SCALE GENOMIC DNA]</scope>
    <source>
        <strain evidence="7 8">DSM 2457</strain>
    </source>
</reference>
<evidence type="ECO:0000256" key="1">
    <source>
        <dbReference type="ARBA" id="ARBA00005417"/>
    </source>
</evidence>
<comment type="caution">
    <text evidence="7">The sequence shown here is derived from an EMBL/GenBank/DDBJ whole genome shotgun (WGS) entry which is preliminary data.</text>
</comment>
<evidence type="ECO:0000313" key="8">
    <source>
        <dbReference type="Proteomes" id="UP001224682"/>
    </source>
</evidence>
<evidence type="ECO:0000256" key="5">
    <source>
        <dbReference type="ARBA" id="ARBA00022970"/>
    </source>
</evidence>
<dbReference type="GO" id="GO:0005524">
    <property type="term" value="F:ATP binding"/>
    <property type="evidence" value="ECO:0007669"/>
    <property type="project" value="UniProtKB-KW"/>
</dbReference>
<dbReference type="Proteomes" id="UP001224682">
    <property type="component" value="Unassembled WGS sequence"/>
</dbReference>
<evidence type="ECO:0000256" key="3">
    <source>
        <dbReference type="ARBA" id="ARBA00022741"/>
    </source>
</evidence>
<accession>A0ABU0B8P2</accession>
<sequence length="237" mass="25896">MRKEVMLSTLGLRAGYGGKPVLQGLDIEVRQGEIVAVIGRNGVGKSTLMKSLIGLVPAMEGSIVFGDRPVEHLSAFRRARLGIGYVPQGRDVFPRLTVGENIAVGGMRAGRVSEADRERVLGYFPILRERWSQRAGTMSGGQQQQLAIGRVLVANPQLILLDEPSEGIQPNIVQDIARIMVQLNADTGVTVVLVEQNIDMIRAMAQRCYVMDKGRVVAELTREDLADGEAMRRHLAV</sequence>
<dbReference type="InterPro" id="IPR003593">
    <property type="entry name" value="AAA+_ATPase"/>
</dbReference>
<organism evidence="7 8">
    <name type="scientific">Ancylobacter polymorphus</name>
    <dbReference type="NCBI Taxonomy" id="223390"/>
    <lineage>
        <taxon>Bacteria</taxon>
        <taxon>Pseudomonadati</taxon>
        <taxon>Pseudomonadota</taxon>
        <taxon>Alphaproteobacteria</taxon>
        <taxon>Hyphomicrobiales</taxon>
        <taxon>Xanthobacteraceae</taxon>
        <taxon>Ancylobacter</taxon>
    </lineage>
</organism>
<dbReference type="PANTHER" id="PTHR43820:SF5">
    <property type="entry name" value="HIGH-AFFINITY BRANCHED-CHAIN AMINO ACID TRANSPORT ATP-BINDING PROTEIN"/>
    <property type="match status" value="1"/>
</dbReference>
<dbReference type="InterPro" id="IPR052156">
    <property type="entry name" value="BCAA_Transport_ATP-bd_LivF"/>
</dbReference>
<keyword evidence="4 7" id="KW-0067">ATP-binding</keyword>
<evidence type="ECO:0000256" key="2">
    <source>
        <dbReference type="ARBA" id="ARBA00022448"/>
    </source>
</evidence>
<dbReference type="PROSITE" id="PS50893">
    <property type="entry name" value="ABC_TRANSPORTER_2"/>
    <property type="match status" value="1"/>
</dbReference>
<dbReference type="InterPro" id="IPR003439">
    <property type="entry name" value="ABC_transporter-like_ATP-bd"/>
</dbReference>
<protein>
    <submittedName>
        <fullName evidence="7">Branched-chain amino acid transport system ATP-binding protein</fullName>
    </submittedName>
</protein>
<evidence type="ECO:0000256" key="4">
    <source>
        <dbReference type="ARBA" id="ARBA00022840"/>
    </source>
</evidence>